<dbReference type="Gene3D" id="1.10.357.10">
    <property type="entry name" value="Tetracycline Repressor, domain 2"/>
    <property type="match status" value="1"/>
</dbReference>
<dbReference type="Pfam" id="PF00440">
    <property type="entry name" value="TetR_N"/>
    <property type="match status" value="1"/>
</dbReference>
<dbReference type="PROSITE" id="PS50977">
    <property type="entry name" value="HTH_TETR_2"/>
    <property type="match status" value="1"/>
</dbReference>
<dbReference type="SUPFAM" id="SSF46689">
    <property type="entry name" value="Homeodomain-like"/>
    <property type="match status" value="1"/>
</dbReference>
<feature type="DNA-binding region" description="H-T-H motif" evidence="2">
    <location>
        <begin position="46"/>
        <end position="65"/>
    </location>
</feature>
<dbReference type="EMBL" id="OY726394">
    <property type="protein sequence ID" value="CAJ1494383.1"/>
    <property type="molecule type" value="Genomic_DNA"/>
</dbReference>
<dbReference type="PANTHER" id="PTHR30055:SF235">
    <property type="entry name" value="TRANSCRIPTIONAL REGULATORY PROTEIN"/>
    <property type="match status" value="1"/>
</dbReference>
<dbReference type="Pfam" id="PF17920">
    <property type="entry name" value="TetR_C_16"/>
    <property type="match status" value="1"/>
</dbReference>
<accession>A0ABN9MSZ5</accession>
<dbReference type="SUPFAM" id="SSF48498">
    <property type="entry name" value="Tetracyclin repressor-like, C-terminal domain"/>
    <property type="match status" value="1"/>
</dbReference>
<proteinExistence type="predicted"/>
<dbReference type="InterPro" id="IPR001647">
    <property type="entry name" value="HTH_TetR"/>
</dbReference>
<dbReference type="RefSeq" id="WP_308475710.1">
    <property type="nucleotide sequence ID" value="NZ_OY726394.1"/>
</dbReference>
<feature type="domain" description="HTH tetR-type" evidence="4">
    <location>
        <begin position="23"/>
        <end position="83"/>
    </location>
</feature>
<evidence type="ECO:0000256" key="3">
    <source>
        <dbReference type="SAM" id="MobiDB-lite"/>
    </source>
</evidence>
<evidence type="ECO:0000259" key="4">
    <source>
        <dbReference type="PROSITE" id="PS50977"/>
    </source>
</evidence>
<evidence type="ECO:0000256" key="2">
    <source>
        <dbReference type="PROSITE-ProRule" id="PRU00335"/>
    </source>
</evidence>
<organism evidence="5 6">
    <name type="scientific">[Mycobacterium] kokjensenii</name>
    <dbReference type="NCBI Taxonomy" id="3064287"/>
    <lineage>
        <taxon>Bacteria</taxon>
        <taxon>Bacillati</taxon>
        <taxon>Actinomycetota</taxon>
        <taxon>Actinomycetes</taxon>
        <taxon>Mycobacteriales</taxon>
        <taxon>Mycobacteriaceae</taxon>
        <taxon>Mycolicibacter</taxon>
    </lineage>
</organism>
<dbReference type="InterPro" id="IPR036271">
    <property type="entry name" value="Tet_transcr_reg_TetR-rel_C_sf"/>
</dbReference>
<reference evidence="5 6" key="1">
    <citation type="submission" date="2023-08" db="EMBL/GenBank/DDBJ databases">
        <authorList>
            <person name="Folkvardsen B D."/>
            <person name="Norman A."/>
        </authorList>
    </citation>
    <scope>NUCLEOTIDE SEQUENCE [LARGE SCALE GENOMIC DNA]</scope>
    <source>
        <strain evidence="5 6">Mu0083</strain>
    </source>
</reference>
<protein>
    <submittedName>
        <fullName evidence="5">TetR family transcriptional regulator</fullName>
    </submittedName>
</protein>
<gene>
    <name evidence="5" type="ORF">MU0083_000790</name>
</gene>
<keyword evidence="6" id="KW-1185">Reference proteome</keyword>
<dbReference type="PRINTS" id="PR00455">
    <property type="entry name" value="HTHTETR"/>
</dbReference>
<dbReference type="InterPro" id="IPR050109">
    <property type="entry name" value="HTH-type_TetR-like_transc_reg"/>
</dbReference>
<sequence>MDDRQTGPVAGAPVRKPGRPRSTATREAIKAAASTLFAEHGFSGTSVRDIARLAGSDPAVVIRHFGSKEKLFLEVLTVPQSFQGLVEGPLQTLGRSILHRLFETDDSTLRLYRTLLGALDRPEVRAYLERSTTRHITEPLTARLSGPDAGLRAQLIAAQIGGLLTHISLFEQTSDLVAGAAAFDHYAVALQALIDPKEKP</sequence>
<name>A0ABN9MSZ5_9MYCO</name>
<evidence type="ECO:0000313" key="5">
    <source>
        <dbReference type="EMBL" id="CAJ1494383.1"/>
    </source>
</evidence>
<dbReference type="InterPro" id="IPR009057">
    <property type="entry name" value="Homeodomain-like_sf"/>
</dbReference>
<keyword evidence="1 2" id="KW-0238">DNA-binding</keyword>
<evidence type="ECO:0000313" key="6">
    <source>
        <dbReference type="Proteomes" id="UP001190336"/>
    </source>
</evidence>
<dbReference type="InterPro" id="IPR041678">
    <property type="entry name" value="TetR_C_16"/>
</dbReference>
<evidence type="ECO:0000256" key="1">
    <source>
        <dbReference type="ARBA" id="ARBA00023125"/>
    </source>
</evidence>
<feature type="region of interest" description="Disordered" evidence="3">
    <location>
        <begin position="1"/>
        <end position="23"/>
    </location>
</feature>
<dbReference type="Proteomes" id="UP001190336">
    <property type="component" value="Chromosome"/>
</dbReference>
<dbReference type="PANTHER" id="PTHR30055">
    <property type="entry name" value="HTH-TYPE TRANSCRIPTIONAL REGULATOR RUTR"/>
    <property type="match status" value="1"/>
</dbReference>